<proteinExistence type="predicted"/>
<evidence type="ECO:0000313" key="1">
    <source>
        <dbReference type="EMBL" id="GHC09680.1"/>
    </source>
</evidence>
<dbReference type="RefSeq" id="WP_189516467.1">
    <property type="nucleotide sequence ID" value="NZ_BMXG01000022.1"/>
</dbReference>
<reference evidence="1" key="2">
    <citation type="submission" date="2020-09" db="EMBL/GenBank/DDBJ databases">
        <authorList>
            <person name="Sun Q."/>
            <person name="Kim S."/>
        </authorList>
    </citation>
    <scope>NUCLEOTIDE SEQUENCE</scope>
    <source>
        <strain evidence="1">KCTC 12870</strain>
    </source>
</reference>
<dbReference type="Pfam" id="PF01161">
    <property type="entry name" value="PBP"/>
    <property type="match status" value="1"/>
</dbReference>
<organism evidence="1 2">
    <name type="scientific">Cerasicoccus arenae</name>
    <dbReference type="NCBI Taxonomy" id="424488"/>
    <lineage>
        <taxon>Bacteria</taxon>
        <taxon>Pseudomonadati</taxon>
        <taxon>Verrucomicrobiota</taxon>
        <taxon>Opitutia</taxon>
        <taxon>Puniceicoccales</taxon>
        <taxon>Cerasicoccaceae</taxon>
        <taxon>Cerasicoccus</taxon>
    </lineage>
</organism>
<dbReference type="InterPro" id="IPR008914">
    <property type="entry name" value="PEBP"/>
</dbReference>
<dbReference type="SUPFAM" id="SSF49777">
    <property type="entry name" value="PEBP-like"/>
    <property type="match status" value="1"/>
</dbReference>
<evidence type="ECO:0000313" key="2">
    <source>
        <dbReference type="Proteomes" id="UP000642829"/>
    </source>
</evidence>
<dbReference type="CDD" id="cd00865">
    <property type="entry name" value="PEBP_bact_arch"/>
    <property type="match status" value="1"/>
</dbReference>
<dbReference type="AlphaFoldDB" id="A0A8J3DJB6"/>
<dbReference type="InterPro" id="IPR005247">
    <property type="entry name" value="YbhB_YbcL/LppC-like"/>
</dbReference>
<dbReference type="Proteomes" id="UP000642829">
    <property type="component" value="Unassembled WGS sequence"/>
</dbReference>
<reference evidence="1" key="1">
    <citation type="journal article" date="2014" name="Int. J. Syst. Evol. Microbiol.">
        <title>Complete genome sequence of Corynebacterium casei LMG S-19264T (=DSM 44701T), isolated from a smear-ripened cheese.</title>
        <authorList>
            <consortium name="US DOE Joint Genome Institute (JGI-PGF)"/>
            <person name="Walter F."/>
            <person name="Albersmeier A."/>
            <person name="Kalinowski J."/>
            <person name="Ruckert C."/>
        </authorList>
    </citation>
    <scope>NUCLEOTIDE SEQUENCE</scope>
    <source>
        <strain evidence="1">KCTC 12870</strain>
    </source>
</reference>
<evidence type="ECO:0008006" key="3">
    <source>
        <dbReference type="Google" id="ProtNLM"/>
    </source>
</evidence>
<name>A0A8J3DJB6_9BACT</name>
<accession>A0A8J3DJB6</accession>
<dbReference type="EMBL" id="BMXG01000022">
    <property type="protein sequence ID" value="GHC09680.1"/>
    <property type="molecule type" value="Genomic_DNA"/>
</dbReference>
<keyword evidence="2" id="KW-1185">Reference proteome</keyword>
<protein>
    <recommendedName>
        <fullName evidence="3">Phosphatidylethanolamine-binding protein</fullName>
    </recommendedName>
</protein>
<gene>
    <name evidence="1" type="ORF">GCM10007047_28710</name>
</gene>
<dbReference type="InterPro" id="IPR036610">
    <property type="entry name" value="PEBP-like_sf"/>
</dbReference>
<sequence length="171" mass="18773">MFFGGKRACVFGGLFLYGGKALALSLLSPAFTDGGVISNLYADATSEVSPPLQWRGASRRTVSYVLIVDEPRDSGPNVVHWVIYNIPASWSDLPEDFNVESDERRESVQVGLNSWAKTDWTGVELKGAQLHFQLIAINRFLKFNDSPDALTVLSAIEDYIVDEGEISATCP</sequence>
<dbReference type="Gene3D" id="3.90.280.10">
    <property type="entry name" value="PEBP-like"/>
    <property type="match status" value="1"/>
</dbReference>
<comment type="caution">
    <text evidence="1">The sequence shown here is derived from an EMBL/GenBank/DDBJ whole genome shotgun (WGS) entry which is preliminary data.</text>
</comment>